<sequence length="82" mass="8152">MKRISLAVVTFLALMGAASAEDKATQPSTGAPAMKAEDGKMKGPPNAAGYEKREGDATATTAPAGGAASAKATGEDKKDGKK</sequence>
<feature type="compositionally biased region" description="Low complexity" evidence="1">
    <location>
        <begin position="57"/>
        <end position="72"/>
    </location>
</feature>
<evidence type="ECO:0000313" key="4">
    <source>
        <dbReference type="Proteomes" id="UP000321750"/>
    </source>
</evidence>
<organism evidence="3 4">
    <name type="scientific">Methylobacterium gnaphalii</name>
    <dbReference type="NCBI Taxonomy" id="1010610"/>
    <lineage>
        <taxon>Bacteria</taxon>
        <taxon>Pseudomonadati</taxon>
        <taxon>Pseudomonadota</taxon>
        <taxon>Alphaproteobacteria</taxon>
        <taxon>Hyphomicrobiales</taxon>
        <taxon>Methylobacteriaceae</taxon>
        <taxon>Methylobacterium</taxon>
    </lineage>
</organism>
<protein>
    <submittedName>
        <fullName evidence="3">Uncharacterized protein</fullName>
    </submittedName>
</protein>
<evidence type="ECO:0000256" key="2">
    <source>
        <dbReference type="SAM" id="SignalP"/>
    </source>
</evidence>
<accession>A0A512JJL4</accession>
<keyword evidence="4" id="KW-1185">Reference proteome</keyword>
<dbReference type="Proteomes" id="UP000321750">
    <property type="component" value="Unassembled WGS sequence"/>
</dbReference>
<proteinExistence type="predicted"/>
<feature type="region of interest" description="Disordered" evidence="1">
    <location>
        <begin position="17"/>
        <end position="82"/>
    </location>
</feature>
<keyword evidence="2" id="KW-0732">Signal</keyword>
<feature type="compositionally biased region" description="Basic and acidic residues" evidence="1">
    <location>
        <begin position="73"/>
        <end position="82"/>
    </location>
</feature>
<evidence type="ECO:0000256" key="1">
    <source>
        <dbReference type="SAM" id="MobiDB-lite"/>
    </source>
</evidence>
<evidence type="ECO:0000313" key="3">
    <source>
        <dbReference type="EMBL" id="GEP10138.1"/>
    </source>
</evidence>
<dbReference type="OrthoDB" id="9957797at2"/>
<feature type="signal peptide" evidence="2">
    <location>
        <begin position="1"/>
        <end position="20"/>
    </location>
</feature>
<comment type="caution">
    <text evidence="3">The sequence shown here is derived from an EMBL/GenBank/DDBJ whole genome shotgun (WGS) entry which is preliminary data.</text>
</comment>
<dbReference type="RefSeq" id="WP_147046414.1">
    <property type="nucleotide sequence ID" value="NZ_BJZV01000008.1"/>
</dbReference>
<feature type="chain" id="PRO_5022144623" evidence="2">
    <location>
        <begin position="21"/>
        <end position="82"/>
    </location>
</feature>
<reference evidence="3 4" key="1">
    <citation type="submission" date="2019-07" db="EMBL/GenBank/DDBJ databases">
        <title>Whole genome shotgun sequence of Methylobacterium gnaphalii NBRC 107716.</title>
        <authorList>
            <person name="Hosoyama A."/>
            <person name="Uohara A."/>
            <person name="Ohji S."/>
            <person name="Ichikawa N."/>
        </authorList>
    </citation>
    <scope>NUCLEOTIDE SEQUENCE [LARGE SCALE GENOMIC DNA]</scope>
    <source>
        <strain evidence="3 4">NBRC 107716</strain>
    </source>
</reference>
<name>A0A512JJL4_9HYPH</name>
<dbReference type="EMBL" id="BJZV01000008">
    <property type="protein sequence ID" value="GEP10138.1"/>
    <property type="molecule type" value="Genomic_DNA"/>
</dbReference>
<dbReference type="AlphaFoldDB" id="A0A512JJL4"/>
<gene>
    <name evidence="3" type="ORF">MGN01_19830</name>
</gene>